<dbReference type="InterPro" id="IPR000415">
    <property type="entry name" value="Nitroreductase-like"/>
</dbReference>
<keyword evidence="8" id="KW-1185">Reference proteome</keyword>
<dbReference type="Proteomes" id="UP000255070">
    <property type="component" value="Unassembled WGS sequence"/>
</dbReference>
<comment type="cofactor">
    <cofactor evidence="1">
        <name>FMN</name>
        <dbReference type="ChEBI" id="CHEBI:58210"/>
    </cofactor>
</comment>
<proteinExistence type="inferred from homology"/>
<dbReference type="EMBL" id="UFXL01000001">
    <property type="protein sequence ID" value="SUY78990.1"/>
    <property type="molecule type" value="Genomic_DNA"/>
</dbReference>
<evidence type="ECO:0000313" key="7">
    <source>
        <dbReference type="EMBL" id="SUY78990.1"/>
    </source>
</evidence>
<dbReference type="Gene3D" id="3.40.109.10">
    <property type="entry name" value="NADH Oxidase"/>
    <property type="match status" value="1"/>
</dbReference>
<sequence>MMNVEQAMQQRHSVRAFLPRTVDAALVRDLLAQAGQAASGGNLQPWRVIALTGDSLQGLRQAMPAATPNSDPPLVYPPQLWEPYRSRRFDNGEDLYRSLGIGREDRNGRLLQLARNTHMFGAPVGVFVAVESRMLHAQWVDLGIYLQSLMLLATGKGLATCAQGFWRNYSDFVSQHLALPQGYRIAFGMALGYEDSGAPINQWRSTRAELGDWCEMRGFE</sequence>
<dbReference type="SUPFAM" id="SSF55469">
    <property type="entry name" value="FMN-dependent nitroreductase-like"/>
    <property type="match status" value="1"/>
</dbReference>
<gene>
    <name evidence="7" type="ORF">NCTC10698_03920</name>
</gene>
<dbReference type="GO" id="GO:0016491">
    <property type="term" value="F:oxidoreductase activity"/>
    <property type="evidence" value="ECO:0007669"/>
    <property type="project" value="UniProtKB-KW"/>
</dbReference>
<evidence type="ECO:0000256" key="1">
    <source>
        <dbReference type="ARBA" id="ARBA00001917"/>
    </source>
</evidence>
<comment type="similarity">
    <text evidence="2">Belongs to the nitroreductase family.</text>
</comment>
<dbReference type="PANTHER" id="PTHR43673:SF2">
    <property type="entry name" value="NITROREDUCTASE"/>
    <property type="match status" value="1"/>
</dbReference>
<comment type="caution">
    <text evidence="7">The sequence shown here is derived from an EMBL/GenBank/DDBJ whole genome shotgun (WGS) entry which is preliminary data.</text>
</comment>
<evidence type="ECO:0000256" key="4">
    <source>
        <dbReference type="ARBA" id="ARBA00022643"/>
    </source>
</evidence>
<accession>A0A8B4S9N2</accession>
<evidence type="ECO:0000256" key="3">
    <source>
        <dbReference type="ARBA" id="ARBA00022630"/>
    </source>
</evidence>
<reference evidence="7 8" key="1">
    <citation type="submission" date="2018-06" db="EMBL/GenBank/DDBJ databases">
        <authorList>
            <consortium name="Pathogen Informatics"/>
            <person name="Doyle S."/>
        </authorList>
    </citation>
    <scope>NUCLEOTIDE SEQUENCE [LARGE SCALE GENOMIC DNA]</scope>
    <source>
        <strain evidence="7 8">NCTC10698</strain>
    </source>
</reference>
<keyword evidence="3" id="KW-0285">Flavoprotein</keyword>
<keyword evidence="4" id="KW-0288">FMN</keyword>
<evidence type="ECO:0000256" key="2">
    <source>
        <dbReference type="ARBA" id="ARBA00007118"/>
    </source>
</evidence>
<dbReference type="CDD" id="cd02136">
    <property type="entry name" value="PnbA_NfnB-like"/>
    <property type="match status" value="1"/>
</dbReference>
<evidence type="ECO:0000256" key="5">
    <source>
        <dbReference type="ARBA" id="ARBA00023002"/>
    </source>
</evidence>
<organism evidence="7 8">
    <name type="scientific">Comamonas testosteroni</name>
    <name type="common">Pseudomonas testosteroni</name>
    <dbReference type="NCBI Taxonomy" id="285"/>
    <lineage>
        <taxon>Bacteria</taxon>
        <taxon>Pseudomonadati</taxon>
        <taxon>Pseudomonadota</taxon>
        <taxon>Betaproteobacteria</taxon>
        <taxon>Burkholderiales</taxon>
        <taxon>Comamonadaceae</taxon>
        <taxon>Comamonas</taxon>
    </lineage>
</organism>
<feature type="domain" description="Nitroreductase" evidence="6">
    <location>
        <begin position="9"/>
        <end position="193"/>
    </location>
</feature>
<dbReference type="PANTHER" id="PTHR43673">
    <property type="entry name" value="NAD(P)H NITROREDUCTASE YDGI-RELATED"/>
    <property type="match status" value="1"/>
</dbReference>
<evidence type="ECO:0000259" key="6">
    <source>
        <dbReference type="Pfam" id="PF00881"/>
    </source>
</evidence>
<dbReference type="Pfam" id="PF00881">
    <property type="entry name" value="Nitroreductase"/>
    <property type="match status" value="1"/>
</dbReference>
<dbReference type="InterPro" id="IPR029479">
    <property type="entry name" value="Nitroreductase"/>
</dbReference>
<dbReference type="AlphaFoldDB" id="A0A8B4S9N2"/>
<keyword evidence="5" id="KW-0560">Oxidoreductase</keyword>
<name>A0A8B4S9N2_COMTE</name>
<protein>
    <submittedName>
        <fullName evidence="7">Nitroreductase A</fullName>
    </submittedName>
</protein>
<evidence type="ECO:0000313" key="8">
    <source>
        <dbReference type="Proteomes" id="UP000255070"/>
    </source>
</evidence>